<dbReference type="GO" id="GO:0005743">
    <property type="term" value="C:mitochondrial inner membrane"/>
    <property type="evidence" value="ECO:0007669"/>
    <property type="project" value="UniProtKB-SubCell"/>
</dbReference>
<keyword evidence="1" id="KW-0472">Membrane</keyword>
<reference evidence="3" key="2">
    <citation type="submission" date="2015-01" db="EMBL/GenBank/DDBJ databases">
        <title>Evolutionary Origins and Diversification of the Mycorrhizal Mutualists.</title>
        <authorList>
            <consortium name="DOE Joint Genome Institute"/>
            <consortium name="Mycorrhizal Genomics Consortium"/>
            <person name="Kohler A."/>
            <person name="Kuo A."/>
            <person name="Nagy L.G."/>
            <person name="Floudas D."/>
            <person name="Copeland A."/>
            <person name="Barry K.W."/>
            <person name="Cichocki N."/>
            <person name="Veneault-Fourrey C."/>
            <person name="LaButti K."/>
            <person name="Lindquist E.A."/>
            <person name="Lipzen A."/>
            <person name="Lundell T."/>
            <person name="Morin E."/>
            <person name="Murat C."/>
            <person name="Riley R."/>
            <person name="Ohm R."/>
            <person name="Sun H."/>
            <person name="Tunlid A."/>
            <person name="Henrissat B."/>
            <person name="Grigoriev I.V."/>
            <person name="Hibbett D.S."/>
            <person name="Martin F."/>
        </authorList>
    </citation>
    <scope>NUCLEOTIDE SEQUENCE [LARGE SCALE GENOMIC DNA]</scope>
    <source>
        <strain evidence="3">Foug A</strain>
    </source>
</reference>
<proteinExistence type="inferred from homology"/>
<comment type="subunit">
    <text evidence="1">Homooligomer.</text>
</comment>
<dbReference type="InParanoid" id="A0A0C3DQ44"/>
<sequence length="125" mass="13736">MDADELLCFNAEAKIKAAWQAARRTKVADDEADINHTPAQHDVNEILQSRARAGGTSQAAVATVEDAVERELRALMRAILAGYHKKQVWSHKIWKGVDIRPVRGAGCQHGRVPRVVEEDTTGADV</sequence>
<gene>
    <name evidence="2" type="ORF">SCLCIDRAFT_28280</name>
</gene>
<dbReference type="Proteomes" id="UP000053989">
    <property type="component" value="Unassembled WGS sequence"/>
</dbReference>
<keyword evidence="1" id="KW-0999">Mitochondrion inner membrane</keyword>
<dbReference type="EMBL" id="KN822090">
    <property type="protein sequence ID" value="KIM58111.1"/>
    <property type="molecule type" value="Genomic_DNA"/>
</dbReference>
<protein>
    <recommendedName>
        <fullName evidence="1">Sensitive to high expression protein 9, mitochondrial</fullName>
    </recommendedName>
</protein>
<dbReference type="STRING" id="1036808.A0A0C3DQ44"/>
<organism evidence="2 3">
    <name type="scientific">Scleroderma citrinum Foug A</name>
    <dbReference type="NCBI Taxonomy" id="1036808"/>
    <lineage>
        <taxon>Eukaryota</taxon>
        <taxon>Fungi</taxon>
        <taxon>Dikarya</taxon>
        <taxon>Basidiomycota</taxon>
        <taxon>Agaricomycotina</taxon>
        <taxon>Agaricomycetes</taxon>
        <taxon>Agaricomycetidae</taxon>
        <taxon>Boletales</taxon>
        <taxon>Sclerodermatineae</taxon>
        <taxon>Sclerodermataceae</taxon>
        <taxon>Scleroderma</taxon>
    </lineage>
</organism>
<comment type="subcellular location">
    <subcellularLocation>
        <location evidence="1">Mitochondrion inner membrane</location>
        <topology evidence="1">Multi-pass membrane protein</topology>
    </subcellularLocation>
</comment>
<name>A0A0C3DQ44_9AGAM</name>
<dbReference type="Pfam" id="PF05546">
    <property type="entry name" value="She9_MDM33"/>
    <property type="match status" value="1"/>
</dbReference>
<dbReference type="HOGENOM" id="CLU_1993961_0_0_1"/>
<keyword evidence="3" id="KW-1185">Reference proteome</keyword>
<dbReference type="InterPro" id="IPR008839">
    <property type="entry name" value="MDM33_fungi"/>
</dbReference>
<reference evidence="2 3" key="1">
    <citation type="submission" date="2014-04" db="EMBL/GenBank/DDBJ databases">
        <authorList>
            <consortium name="DOE Joint Genome Institute"/>
            <person name="Kuo A."/>
            <person name="Kohler A."/>
            <person name="Nagy L.G."/>
            <person name="Floudas D."/>
            <person name="Copeland A."/>
            <person name="Barry K.W."/>
            <person name="Cichocki N."/>
            <person name="Veneault-Fourrey C."/>
            <person name="LaButti K."/>
            <person name="Lindquist E.A."/>
            <person name="Lipzen A."/>
            <person name="Lundell T."/>
            <person name="Morin E."/>
            <person name="Murat C."/>
            <person name="Sun H."/>
            <person name="Tunlid A."/>
            <person name="Henrissat B."/>
            <person name="Grigoriev I.V."/>
            <person name="Hibbett D.S."/>
            <person name="Martin F."/>
            <person name="Nordberg H.P."/>
            <person name="Cantor M.N."/>
            <person name="Hua S.X."/>
        </authorList>
    </citation>
    <scope>NUCLEOTIDE SEQUENCE [LARGE SCALE GENOMIC DNA]</scope>
    <source>
        <strain evidence="2 3">Foug A</strain>
    </source>
</reference>
<dbReference type="AlphaFoldDB" id="A0A0C3DQ44"/>
<keyword evidence="1" id="KW-0496">Mitochondrion</keyword>
<keyword evidence="1" id="KW-0809">Transit peptide</keyword>
<evidence type="ECO:0000313" key="2">
    <source>
        <dbReference type="EMBL" id="KIM58111.1"/>
    </source>
</evidence>
<comment type="function">
    <text evidence="1">Required for the maintenance of the structure of the mitochondrial inner membrane. Involved in mitochondrial morphology.</text>
</comment>
<accession>A0A0C3DQ44</accession>
<evidence type="ECO:0000313" key="3">
    <source>
        <dbReference type="Proteomes" id="UP000053989"/>
    </source>
</evidence>
<evidence type="ECO:0000256" key="1">
    <source>
        <dbReference type="RuleBase" id="RU364128"/>
    </source>
</evidence>
<comment type="similarity">
    <text evidence="1">Belongs to the SHE9 family.</text>
</comment>